<organism evidence="2 3">
    <name type="scientific">Lentzea tibetensis</name>
    <dbReference type="NCBI Taxonomy" id="2591470"/>
    <lineage>
        <taxon>Bacteria</taxon>
        <taxon>Bacillati</taxon>
        <taxon>Actinomycetota</taxon>
        <taxon>Actinomycetes</taxon>
        <taxon>Pseudonocardiales</taxon>
        <taxon>Pseudonocardiaceae</taxon>
        <taxon>Lentzea</taxon>
    </lineage>
</organism>
<dbReference type="Gene3D" id="3.60.40.10">
    <property type="entry name" value="PPM-type phosphatase domain"/>
    <property type="match status" value="1"/>
</dbReference>
<gene>
    <name evidence="2" type="ORF">FKR81_01465</name>
</gene>
<comment type="caution">
    <text evidence="2">The sequence shown here is derived from an EMBL/GenBank/DDBJ whole genome shotgun (WGS) entry which is preliminary data.</text>
</comment>
<evidence type="ECO:0000313" key="2">
    <source>
        <dbReference type="EMBL" id="TWP54251.1"/>
    </source>
</evidence>
<evidence type="ECO:0000259" key="1">
    <source>
        <dbReference type="PROSITE" id="PS51746"/>
    </source>
</evidence>
<protein>
    <submittedName>
        <fullName evidence="2">Serine/threonine protein phosphatase</fullName>
    </submittedName>
</protein>
<reference evidence="2 3" key="1">
    <citation type="submission" date="2019-07" db="EMBL/GenBank/DDBJ databases">
        <title>Lentzea xizangensis sp. nov., isolated from Qinghai-Tibetan Plateau Soils.</title>
        <authorList>
            <person name="Huang J."/>
        </authorList>
    </citation>
    <scope>NUCLEOTIDE SEQUENCE [LARGE SCALE GENOMIC DNA]</scope>
    <source>
        <strain evidence="2 3">FXJ1.1311</strain>
    </source>
</reference>
<sequence length="205" mass="20874">MLMQRTVRTASSEGMRLHNADAVLAAGHAFALADGIGDNPAAARAAQVAVAAAVRAPDAVSGVLAAQEALSACIGDTVLVVATPRADGYEVAWVGDARAYHWDGDTLTLLTTDQTVAEYFRSRGAVPAPRMEHVVTNTVRHCTPDNIGRTTVRSGRLVLTSDGVHGPLPHAALTAIAGGGDAAARLVRAALHAGGTDNATALVAG</sequence>
<dbReference type="Proteomes" id="UP000316639">
    <property type="component" value="Unassembled WGS sequence"/>
</dbReference>
<keyword evidence="3" id="KW-1185">Reference proteome</keyword>
<dbReference type="OrthoDB" id="9801841at2"/>
<evidence type="ECO:0000313" key="3">
    <source>
        <dbReference type="Proteomes" id="UP000316639"/>
    </source>
</evidence>
<dbReference type="SUPFAM" id="SSF81606">
    <property type="entry name" value="PP2C-like"/>
    <property type="match status" value="1"/>
</dbReference>
<dbReference type="InterPro" id="IPR036457">
    <property type="entry name" value="PPM-type-like_dom_sf"/>
</dbReference>
<feature type="domain" description="PPM-type phosphatase" evidence="1">
    <location>
        <begin position="6"/>
        <end position="205"/>
    </location>
</feature>
<dbReference type="RefSeq" id="WP_146349034.1">
    <property type="nucleotide sequence ID" value="NZ_VOBR01000001.1"/>
</dbReference>
<dbReference type="AlphaFoldDB" id="A0A563F3B0"/>
<dbReference type="PROSITE" id="PS51746">
    <property type="entry name" value="PPM_2"/>
    <property type="match status" value="1"/>
</dbReference>
<dbReference type="SMART" id="SM00332">
    <property type="entry name" value="PP2Cc"/>
    <property type="match status" value="1"/>
</dbReference>
<proteinExistence type="predicted"/>
<name>A0A563F3B0_9PSEU</name>
<accession>A0A563F3B0</accession>
<dbReference type="EMBL" id="VOBR01000001">
    <property type="protein sequence ID" value="TWP54251.1"/>
    <property type="molecule type" value="Genomic_DNA"/>
</dbReference>
<dbReference type="InterPro" id="IPR001932">
    <property type="entry name" value="PPM-type_phosphatase-like_dom"/>
</dbReference>